<dbReference type="InterPro" id="IPR000073">
    <property type="entry name" value="AB_hydrolase_1"/>
</dbReference>
<organism evidence="2 3">
    <name type="scientific">Cannabis sativa</name>
    <name type="common">Hemp</name>
    <name type="synonym">Marijuana</name>
    <dbReference type="NCBI Taxonomy" id="3483"/>
    <lineage>
        <taxon>Eukaryota</taxon>
        <taxon>Viridiplantae</taxon>
        <taxon>Streptophyta</taxon>
        <taxon>Embryophyta</taxon>
        <taxon>Tracheophyta</taxon>
        <taxon>Spermatophyta</taxon>
        <taxon>Magnoliopsida</taxon>
        <taxon>eudicotyledons</taxon>
        <taxon>Gunneridae</taxon>
        <taxon>Pentapetalae</taxon>
        <taxon>rosids</taxon>
        <taxon>fabids</taxon>
        <taxon>Rosales</taxon>
        <taxon>Cannabaceae</taxon>
        <taxon>Cannabis</taxon>
    </lineage>
</organism>
<name>A0A7J6HHQ5_CANSA</name>
<evidence type="ECO:0000313" key="3">
    <source>
        <dbReference type="Proteomes" id="UP000525078"/>
    </source>
</evidence>
<dbReference type="Proteomes" id="UP000525078">
    <property type="component" value="Unassembled WGS sequence"/>
</dbReference>
<reference evidence="2 3" key="1">
    <citation type="journal article" date="2020" name="bioRxiv">
        <title>Sequence and annotation of 42 cannabis genomes reveals extensive copy number variation in cannabinoid synthesis and pathogen resistance genes.</title>
        <authorList>
            <person name="Mckernan K.J."/>
            <person name="Helbert Y."/>
            <person name="Kane L.T."/>
            <person name="Ebling H."/>
            <person name="Zhang L."/>
            <person name="Liu B."/>
            <person name="Eaton Z."/>
            <person name="Mclaughlin S."/>
            <person name="Kingan S."/>
            <person name="Baybayan P."/>
            <person name="Concepcion G."/>
            <person name="Jordan M."/>
            <person name="Riva A."/>
            <person name="Barbazuk W."/>
            <person name="Harkins T."/>
        </authorList>
    </citation>
    <scope>NUCLEOTIDE SEQUENCE [LARGE SCALE GENOMIC DNA]</scope>
    <source>
        <strain evidence="3">cv. Jamaican Lion 4</strain>
        <tissue evidence="2">Leaf</tissue>
    </source>
</reference>
<dbReference type="PANTHER" id="PTHR33538">
    <property type="entry name" value="PROTEIN GAMETE EXPRESSED 1"/>
    <property type="match status" value="1"/>
</dbReference>
<evidence type="ECO:0000259" key="1">
    <source>
        <dbReference type="Pfam" id="PF00561"/>
    </source>
</evidence>
<dbReference type="SUPFAM" id="SSF53474">
    <property type="entry name" value="alpha/beta-Hydrolases"/>
    <property type="match status" value="1"/>
</dbReference>
<dbReference type="Gene3D" id="3.40.50.1820">
    <property type="entry name" value="alpha/beta hydrolase"/>
    <property type="match status" value="1"/>
</dbReference>
<proteinExistence type="predicted"/>
<dbReference type="InterPro" id="IPR040346">
    <property type="entry name" value="GEX1/Brambleberry"/>
</dbReference>
<dbReference type="AlphaFoldDB" id="A0A7J6HHQ5"/>
<dbReference type="PANTHER" id="PTHR33538:SF2">
    <property type="entry name" value="PROTEIN GAMETE EXPRESSED 1"/>
    <property type="match status" value="1"/>
</dbReference>
<evidence type="ECO:0000313" key="2">
    <source>
        <dbReference type="EMBL" id="KAF4394812.1"/>
    </source>
</evidence>
<dbReference type="InterPro" id="IPR029058">
    <property type="entry name" value="AB_hydrolase_fold"/>
</dbReference>
<comment type="caution">
    <text evidence="2">The sequence shown here is derived from an EMBL/GenBank/DDBJ whole genome shotgun (WGS) entry which is preliminary data.</text>
</comment>
<dbReference type="Pfam" id="PF00561">
    <property type="entry name" value="Abhydrolase_1"/>
    <property type="match status" value="1"/>
</dbReference>
<protein>
    <recommendedName>
        <fullName evidence="1">AB hydrolase-1 domain-containing protein</fullName>
    </recommendedName>
</protein>
<sequence length="288" mass="32505">MASLEVGMTTTTTIVNKQRSRITLPIESTGRTSCLFSFYKSPIQEYDNDIPYGYGVQLLLDKEIGGLRDETVQIEKEINSVGDSMSSKMNILQNKADDIGNVAGLSLEKQKEVLKGQSEALNGLQSLTQFQSKALEESRAVLQQLANFGHEQQEELLQRQEKLQQAHDHLVENSKSMLAAQGCNYILRYFFHLYNFWTWKGRKIHYVVQGEGSPVVLIHGFGASAYHWRYYIPELAKKHKVYAIDLLGFGWSEKAIIEYGMEGPGGGFLAGDCERASSFSWKQLDIFS</sequence>
<feature type="domain" description="AB hydrolase-1" evidence="1">
    <location>
        <begin position="214"/>
        <end position="256"/>
    </location>
</feature>
<accession>A0A7J6HHQ5</accession>
<dbReference type="EMBL" id="JAATIP010000009">
    <property type="protein sequence ID" value="KAF4394812.1"/>
    <property type="molecule type" value="Genomic_DNA"/>
</dbReference>
<gene>
    <name evidence="2" type="ORF">F8388_015718</name>
</gene>